<evidence type="ECO:0000256" key="4">
    <source>
        <dbReference type="ARBA" id="ARBA00023125"/>
    </source>
</evidence>
<dbReference type="Proteomes" id="UP000298327">
    <property type="component" value="Unassembled WGS sequence"/>
</dbReference>
<evidence type="ECO:0000313" key="9">
    <source>
        <dbReference type="EMBL" id="TFY56655.1"/>
    </source>
</evidence>
<dbReference type="PANTHER" id="PTHR31845:SF19">
    <property type="entry name" value="TRANSCRIPTION FACTOR DOMAIN-CONTAINING PROTEIN"/>
    <property type="match status" value="1"/>
</dbReference>
<evidence type="ECO:0000313" key="10">
    <source>
        <dbReference type="Proteomes" id="UP000298327"/>
    </source>
</evidence>
<dbReference type="GO" id="GO:0000976">
    <property type="term" value="F:transcription cis-regulatory region binding"/>
    <property type="evidence" value="ECO:0007669"/>
    <property type="project" value="TreeGrafter"/>
</dbReference>
<keyword evidence="5" id="KW-0804">Transcription</keyword>
<sequence>MRTEVVVGPSRAPINSPPADSSSVSTAASLSLWAFPRADHHPPSVNMQSQSHTHFHLRSDPMLSYDFYSASPALSATPSTQYFGDDQVVSDMFNHSTIAAKDPQSAFPFGNDEQRFSNVESPVTDDFWFPVGDTANQMIGDSRMTTPAFYPTPAPVPSPAWSHSTPSLDAATSSGSSSISCDSPAPSMQSAGRAIPTQAPRFSAGAHRIGKRSDQSVRSVSGQAAASDTAAAAVMPRPSGACSRCKRLKMKCVFSAGVPGCGRCTSGGHECIVEGRKPRTPGLREQLVKKIREKNEAISDLLSQLHCTSATPLSVNPSRLPLTDTEREACGDVLDWIEKRHTSRSDKNCSAFDMADLDDGDDMSDSDADETSSDDSMAVDGLRLVSGTPMEHLKPHMYSLPDSTAPIGFLANCSLKYGNDSAGMGCAVNVDPDSDDDSAHGFGIANDTYFRPSPLADLDLRGIVVERELIPEILASGLISADEGRALFDTFFEKINPFLCILDEAIHTPVAVLKRCPFLFTVVCAVSSRYHTRRPALYKMAMHFAKASAASAFIDGWKCIEMVQAYLIMAAYGVPTRRWEEDRSWFYSGVAFRLAMELDLNRPSRPRPSDERYEREMLNRYRTWMVCCIIDASICLQLGKQPLIREDAIMQNPSRWCTGSTFQHPFDSGLPDIIELQRIMNRFMDATHSLSSGSSHPAHTVSSIVDAFSAELSASATSIHLQNSNPSQNPEDSDSAENLRTGMAIYFLQYCRLIVLVFGLQAELKSGTVDPASSVYLARCIEASSSITKAWTNQLCKTGLMKYAPDFFFIATGFTGAFLIKLLHPRFQNAIGDDQRLHIVSLATSLIQDLSSSGVSVDEQHTPRLYSQFLDGLLSNVTRLWGQTTQPLAGETINAPGNGTPEAIEFLGQTGEGWQHLRAHLPEAPSAHASPYQTYPVAPDMIQHAEQLEDMLHPGITANQFPFSSADNSFSFRDSFSGFGN</sequence>
<dbReference type="SUPFAM" id="SSF57701">
    <property type="entry name" value="Zn2/Cys6 DNA-binding domain"/>
    <property type="match status" value="1"/>
</dbReference>
<dbReference type="InterPro" id="IPR001138">
    <property type="entry name" value="Zn2Cys6_DnaBD"/>
</dbReference>
<proteinExistence type="predicted"/>
<evidence type="ECO:0000256" key="7">
    <source>
        <dbReference type="SAM" id="MobiDB-lite"/>
    </source>
</evidence>
<dbReference type="GO" id="GO:0008270">
    <property type="term" value="F:zinc ion binding"/>
    <property type="evidence" value="ECO:0007669"/>
    <property type="project" value="InterPro"/>
</dbReference>
<dbReference type="InterPro" id="IPR007219">
    <property type="entry name" value="XnlR_reg_dom"/>
</dbReference>
<keyword evidence="2" id="KW-0479">Metal-binding</keyword>
<dbReference type="CDD" id="cd12148">
    <property type="entry name" value="fungal_TF_MHR"/>
    <property type="match status" value="1"/>
</dbReference>
<dbReference type="Pfam" id="PF00172">
    <property type="entry name" value="Zn_clus"/>
    <property type="match status" value="1"/>
</dbReference>
<evidence type="ECO:0000259" key="8">
    <source>
        <dbReference type="PROSITE" id="PS50048"/>
    </source>
</evidence>
<dbReference type="STRING" id="205917.A0A4Y9Y2R3"/>
<evidence type="ECO:0000256" key="1">
    <source>
        <dbReference type="ARBA" id="ARBA00004123"/>
    </source>
</evidence>
<reference evidence="9 10" key="1">
    <citation type="submission" date="2019-02" db="EMBL/GenBank/DDBJ databases">
        <title>Genome sequencing of the rare red list fungi Dentipellis fragilis.</title>
        <authorList>
            <person name="Buettner E."/>
            <person name="Kellner H."/>
        </authorList>
    </citation>
    <scope>NUCLEOTIDE SEQUENCE [LARGE SCALE GENOMIC DNA]</scope>
    <source>
        <strain evidence="9 10">DSM 105465</strain>
    </source>
</reference>
<evidence type="ECO:0000256" key="3">
    <source>
        <dbReference type="ARBA" id="ARBA00023015"/>
    </source>
</evidence>
<evidence type="ECO:0000256" key="5">
    <source>
        <dbReference type="ARBA" id="ARBA00023163"/>
    </source>
</evidence>
<dbReference type="OrthoDB" id="39175at2759"/>
<feature type="compositionally biased region" description="Acidic residues" evidence="7">
    <location>
        <begin position="355"/>
        <end position="373"/>
    </location>
</feature>
<dbReference type="GO" id="GO:0006351">
    <property type="term" value="P:DNA-templated transcription"/>
    <property type="evidence" value="ECO:0007669"/>
    <property type="project" value="InterPro"/>
</dbReference>
<feature type="compositionally biased region" description="Low complexity" evidence="7">
    <location>
        <begin position="166"/>
        <end position="187"/>
    </location>
</feature>
<dbReference type="GO" id="GO:0000981">
    <property type="term" value="F:DNA-binding transcription factor activity, RNA polymerase II-specific"/>
    <property type="evidence" value="ECO:0007669"/>
    <property type="project" value="InterPro"/>
</dbReference>
<comment type="caution">
    <text evidence="9">The sequence shown here is derived from an EMBL/GenBank/DDBJ whole genome shotgun (WGS) entry which is preliminary data.</text>
</comment>
<evidence type="ECO:0000256" key="2">
    <source>
        <dbReference type="ARBA" id="ARBA00022723"/>
    </source>
</evidence>
<comment type="subcellular location">
    <subcellularLocation>
        <location evidence="1">Nucleus</location>
    </subcellularLocation>
</comment>
<keyword evidence="10" id="KW-1185">Reference proteome</keyword>
<dbReference type="InterPro" id="IPR036864">
    <property type="entry name" value="Zn2-C6_fun-type_DNA-bd_sf"/>
</dbReference>
<organism evidence="9 10">
    <name type="scientific">Dentipellis fragilis</name>
    <dbReference type="NCBI Taxonomy" id="205917"/>
    <lineage>
        <taxon>Eukaryota</taxon>
        <taxon>Fungi</taxon>
        <taxon>Dikarya</taxon>
        <taxon>Basidiomycota</taxon>
        <taxon>Agaricomycotina</taxon>
        <taxon>Agaricomycetes</taxon>
        <taxon>Russulales</taxon>
        <taxon>Hericiaceae</taxon>
        <taxon>Dentipellis</taxon>
    </lineage>
</organism>
<gene>
    <name evidence="9" type="ORF">EVG20_g8846</name>
</gene>
<keyword evidence="6" id="KW-0539">Nucleus</keyword>
<name>A0A4Y9Y2R3_9AGAM</name>
<accession>A0A4Y9Y2R3</accession>
<feature type="region of interest" description="Disordered" evidence="7">
    <location>
        <begin position="1"/>
        <end position="23"/>
    </location>
</feature>
<dbReference type="CDD" id="cd00067">
    <property type="entry name" value="GAL4"/>
    <property type="match status" value="1"/>
</dbReference>
<feature type="region of interest" description="Disordered" evidence="7">
    <location>
        <begin position="156"/>
        <end position="194"/>
    </location>
</feature>
<dbReference type="PROSITE" id="PS50048">
    <property type="entry name" value="ZN2_CY6_FUNGAL_2"/>
    <property type="match status" value="1"/>
</dbReference>
<protein>
    <recommendedName>
        <fullName evidence="8">Zn(2)-C6 fungal-type domain-containing protein</fullName>
    </recommendedName>
</protein>
<dbReference type="GO" id="GO:0005634">
    <property type="term" value="C:nucleus"/>
    <property type="evidence" value="ECO:0007669"/>
    <property type="project" value="UniProtKB-SubCell"/>
</dbReference>
<dbReference type="Gene3D" id="4.10.240.10">
    <property type="entry name" value="Zn(2)-C6 fungal-type DNA-binding domain"/>
    <property type="match status" value="1"/>
</dbReference>
<keyword evidence="3" id="KW-0805">Transcription regulation</keyword>
<evidence type="ECO:0000256" key="6">
    <source>
        <dbReference type="ARBA" id="ARBA00023242"/>
    </source>
</evidence>
<dbReference type="EMBL" id="SEOQ01000810">
    <property type="protein sequence ID" value="TFY56655.1"/>
    <property type="molecule type" value="Genomic_DNA"/>
</dbReference>
<dbReference type="InterPro" id="IPR051089">
    <property type="entry name" value="prtT"/>
</dbReference>
<feature type="region of interest" description="Disordered" evidence="7">
    <location>
        <begin position="350"/>
        <end position="375"/>
    </location>
</feature>
<keyword evidence="4" id="KW-0238">DNA-binding</keyword>
<dbReference type="PROSITE" id="PS00463">
    <property type="entry name" value="ZN2_CY6_FUNGAL_1"/>
    <property type="match status" value="1"/>
</dbReference>
<feature type="domain" description="Zn(2)-C6 fungal-type" evidence="8">
    <location>
        <begin position="241"/>
        <end position="273"/>
    </location>
</feature>
<dbReference type="SMART" id="SM00906">
    <property type="entry name" value="Fungal_trans"/>
    <property type="match status" value="1"/>
</dbReference>
<dbReference type="Pfam" id="PF04082">
    <property type="entry name" value="Fungal_trans"/>
    <property type="match status" value="1"/>
</dbReference>
<dbReference type="AlphaFoldDB" id="A0A4Y9Y2R3"/>
<dbReference type="PANTHER" id="PTHR31845">
    <property type="entry name" value="FINGER DOMAIN PROTEIN, PUTATIVE-RELATED"/>
    <property type="match status" value="1"/>
</dbReference>